<protein>
    <submittedName>
        <fullName evidence="1">Uncharacterized protein</fullName>
    </submittedName>
</protein>
<sequence>MTPVKIHMILSQAHLQVPWGHRSCQR</sequence>
<reference evidence="1" key="2">
    <citation type="journal article" date="2015" name="Fish Shellfish Immunol.">
        <title>Early steps in the European eel (Anguilla anguilla)-Vibrio vulnificus interaction in the gills: Role of the RtxA13 toxin.</title>
        <authorList>
            <person name="Callol A."/>
            <person name="Pajuelo D."/>
            <person name="Ebbesson L."/>
            <person name="Teles M."/>
            <person name="MacKenzie S."/>
            <person name="Amaro C."/>
        </authorList>
    </citation>
    <scope>NUCLEOTIDE SEQUENCE</scope>
</reference>
<evidence type="ECO:0000313" key="1">
    <source>
        <dbReference type="EMBL" id="JAH58947.1"/>
    </source>
</evidence>
<reference evidence="1" key="1">
    <citation type="submission" date="2014-11" db="EMBL/GenBank/DDBJ databases">
        <authorList>
            <person name="Amaro Gonzalez C."/>
        </authorList>
    </citation>
    <scope>NUCLEOTIDE SEQUENCE</scope>
</reference>
<proteinExistence type="predicted"/>
<name>A0A0E9TZP7_ANGAN</name>
<organism evidence="1">
    <name type="scientific">Anguilla anguilla</name>
    <name type="common">European freshwater eel</name>
    <name type="synonym">Muraena anguilla</name>
    <dbReference type="NCBI Taxonomy" id="7936"/>
    <lineage>
        <taxon>Eukaryota</taxon>
        <taxon>Metazoa</taxon>
        <taxon>Chordata</taxon>
        <taxon>Craniata</taxon>
        <taxon>Vertebrata</taxon>
        <taxon>Euteleostomi</taxon>
        <taxon>Actinopterygii</taxon>
        <taxon>Neopterygii</taxon>
        <taxon>Teleostei</taxon>
        <taxon>Anguilliformes</taxon>
        <taxon>Anguillidae</taxon>
        <taxon>Anguilla</taxon>
    </lineage>
</organism>
<accession>A0A0E9TZP7</accession>
<dbReference type="EMBL" id="GBXM01049630">
    <property type="protein sequence ID" value="JAH58947.1"/>
    <property type="molecule type" value="Transcribed_RNA"/>
</dbReference>
<dbReference type="AlphaFoldDB" id="A0A0E9TZP7"/>